<evidence type="ECO:0000256" key="7">
    <source>
        <dbReference type="ARBA" id="ARBA00022927"/>
    </source>
</evidence>
<evidence type="ECO:0000256" key="4">
    <source>
        <dbReference type="ARBA" id="ARBA00022452"/>
    </source>
</evidence>
<protein>
    <submittedName>
        <fullName evidence="10">Mitochondrial import receptor subunit tom-40</fullName>
    </submittedName>
</protein>
<evidence type="ECO:0000256" key="5">
    <source>
        <dbReference type="ARBA" id="ARBA00022692"/>
    </source>
</evidence>
<accession>A0ABR2V052</accession>
<keyword evidence="4" id="KW-1134">Transmembrane beta strand</keyword>
<dbReference type="InterPro" id="IPR037930">
    <property type="entry name" value="Tom40"/>
</dbReference>
<evidence type="ECO:0000256" key="9">
    <source>
        <dbReference type="ARBA" id="ARBA00023136"/>
    </source>
</evidence>
<keyword evidence="8" id="KW-0496">Mitochondrion</keyword>
<evidence type="ECO:0000256" key="1">
    <source>
        <dbReference type="ARBA" id="ARBA00004374"/>
    </source>
</evidence>
<proteinExistence type="inferred from homology"/>
<comment type="caution">
    <text evidence="10">The sequence shown here is derived from an EMBL/GenBank/DDBJ whole genome shotgun (WGS) entry which is preliminary data.</text>
</comment>
<keyword evidence="7" id="KW-0653">Protein transport</keyword>
<evidence type="ECO:0000313" key="10">
    <source>
        <dbReference type="EMBL" id="KAK9420323.1"/>
    </source>
</evidence>
<evidence type="ECO:0000256" key="3">
    <source>
        <dbReference type="ARBA" id="ARBA00022448"/>
    </source>
</evidence>
<name>A0ABR2V052_9PEZI</name>
<evidence type="ECO:0000256" key="2">
    <source>
        <dbReference type="ARBA" id="ARBA00010510"/>
    </source>
</evidence>
<dbReference type="CDD" id="cd07305">
    <property type="entry name" value="Porin3_Tom40"/>
    <property type="match status" value="1"/>
</dbReference>
<organism evidence="10 11">
    <name type="scientific">Seiridium unicorne</name>
    <dbReference type="NCBI Taxonomy" id="138068"/>
    <lineage>
        <taxon>Eukaryota</taxon>
        <taxon>Fungi</taxon>
        <taxon>Dikarya</taxon>
        <taxon>Ascomycota</taxon>
        <taxon>Pezizomycotina</taxon>
        <taxon>Sordariomycetes</taxon>
        <taxon>Xylariomycetidae</taxon>
        <taxon>Amphisphaeriales</taxon>
        <taxon>Sporocadaceae</taxon>
        <taxon>Seiridium</taxon>
    </lineage>
</organism>
<evidence type="ECO:0000256" key="8">
    <source>
        <dbReference type="ARBA" id="ARBA00023128"/>
    </source>
</evidence>
<evidence type="ECO:0000256" key="6">
    <source>
        <dbReference type="ARBA" id="ARBA00022787"/>
    </source>
</evidence>
<comment type="similarity">
    <text evidence="2">Belongs to the Tom40 family.</text>
</comment>
<dbReference type="PANTHER" id="PTHR10802">
    <property type="entry name" value="MITOCHONDRIAL IMPORT RECEPTOR SUBUNIT TOM40"/>
    <property type="match status" value="1"/>
</dbReference>
<evidence type="ECO:0000313" key="11">
    <source>
        <dbReference type="Proteomes" id="UP001408356"/>
    </source>
</evidence>
<sequence length="411" mass="44433">MTEEGVASKVRLAASQPIKESMPSVVVPSSDLPALSSEHLSSQYSSYEASRSSTPGTMAFELSTAPSSSFGPLTDNPIARSLSSAYNAFSERRAKLGLTNPGSIEGVAKEVQRDVFLTNYMHTGLRADLTKAFSLSPLFQVSHQFAMGERMQPYAFAALYGTNKVFLQGSMDSDGSLSTRFNYRWAPSLVSKCQFQIGSQDMAQMEHEYTGADFTSNLTMLNPSYIEGGLTGIFIARHFQSITRKLALGMETVWQRAALNQPPEAAMSFAGKYKSDDWIATAQLHAQGALNATYWRRISEKVQAGVDLTLQLVPSGAGGMMGGIQKEGITTVGAKYDFRMSTFRAQVDSKGKLSCLLEKRVAPPVTMSFGADIDHATQQAKVGLGITIEAGGEELQEQSETMGATSPNIPF</sequence>
<dbReference type="InterPro" id="IPR023614">
    <property type="entry name" value="Porin_dom_sf"/>
</dbReference>
<dbReference type="Pfam" id="PF01459">
    <property type="entry name" value="Porin_3"/>
    <property type="match status" value="1"/>
</dbReference>
<dbReference type="Gene3D" id="2.40.160.10">
    <property type="entry name" value="Porin"/>
    <property type="match status" value="1"/>
</dbReference>
<keyword evidence="9" id="KW-0472">Membrane</keyword>
<dbReference type="EMBL" id="JARVKF010000246">
    <property type="protein sequence ID" value="KAK9420323.1"/>
    <property type="molecule type" value="Genomic_DNA"/>
</dbReference>
<dbReference type="InterPro" id="IPR027246">
    <property type="entry name" value="Porin_Euk/Tom40"/>
</dbReference>
<keyword evidence="5" id="KW-0812">Transmembrane</keyword>
<comment type="subcellular location">
    <subcellularLocation>
        <location evidence="1">Mitochondrion outer membrane</location>
        <topology evidence="1">Multi-pass membrane protein</topology>
    </subcellularLocation>
</comment>
<keyword evidence="10" id="KW-0675">Receptor</keyword>
<keyword evidence="11" id="KW-1185">Reference proteome</keyword>
<gene>
    <name evidence="10" type="ORF">SUNI508_06592</name>
</gene>
<keyword evidence="6" id="KW-1000">Mitochondrion outer membrane</keyword>
<keyword evidence="3" id="KW-0813">Transport</keyword>
<reference evidence="10 11" key="1">
    <citation type="journal article" date="2024" name="J. Plant Pathol.">
        <title>Sequence and assembly of the genome of Seiridium unicorne, isolate CBS 538.82, causal agent of cypress canker disease.</title>
        <authorList>
            <person name="Scali E."/>
            <person name="Rocca G.D."/>
            <person name="Danti R."/>
            <person name="Garbelotto M."/>
            <person name="Barberini S."/>
            <person name="Baroncelli R."/>
            <person name="Emiliani G."/>
        </authorList>
    </citation>
    <scope>NUCLEOTIDE SEQUENCE [LARGE SCALE GENOMIC DNA]</scope>
    <source>
        <strain evidence="10 11">BM-138-508</strain>
    </source>
</reference>
<dbReference type="Proteomes" id="UP001408356">
    <property type="component" value="Unassembled WGS sequence"/>
</dbReference>